<dbReference type="InterPro" id="IPR013106">
    <property type="entry name" value="Ig_V-set"/>
</dbReference>
<feature type="chain" id="PRO_5043652901" description="Ig-like domain-containing protein" evidence="2">
    <location>
        <begin position="26"/>
        <end position="322"/>
    </location>
</feature>
<dbReference type="SMART" id="SM00408">
    <property type="entry name" value="IGc2"/>
    <property type="match status" value="2"/>
</dbReference>
<dbReference type="InterPro" id="IPR003599">
    <property type="entry name" value="Ig_sub"/>
</dbReference>
<dbReference type="InterPro" id="IPR036179">
    <property type="entry name" value="Ig-like_dom_sf"/>
</dbReference>
<evidence type="ECO:0000256" key="2">
    <source>
        <dbReference type="SAM" id="SignalP"/>
    </source>
</evidence>
<dbReference type="Pfam" id="PF13927">
    <property type="entry name" value="Ig_3"/>
    <property type="match status" value="1"/>
</dbReference>
<keyword evidence="1" id="KW-1133">Transmembrane helix</keyword>
<dbReference type="PANTHER" id="PTHR23279">
    <property type="entry name" value="DEFECTIVE PROBOSCIS EXTENSION RESPONSE DPR -RELATED"/>
    <property type="match status" value="1"/>
</dbReference>
<dbReference type="AlphaFoldDB" id="A0AAV6V8I5"/>
<feature type="signal peptide" evidence="2">
    <location>
        <begin position="1"/>
        <end position="25"/>
    </location>
</feature>
<keyword evidence="1" id="KW-0812">Transmembrane</keyword>
<dbReference type="Proteomes" id="UP000827092">
    <property type="component" value="Unassembled WGS sequence"/>
</dbReference>
<dbReference type="FunFam" id="2.60.40.10:FF:000129">
    <property type="entry name" value="CLUMA_CG018772, isoform A"/>
    <property type="match status" value="1"/>
</dbReference>
<reference evidence="4 5" key="1">
    <citation type="journal article" date="2022" name="Nat. Ecol. Evol.">
        <title>A masculinizing supergene underlies an exaggerated male reproductive morph in a spider.</title>
        <authorList>
            <person name="Hendrickx F."/>
            <person name="De Corte Z."/>
            <person name="Sonet G."/>
            <person name="Van Belleghem S.M."/>
            <person name="Kostlbacher S."/>
            <person name="Vangestel C."/>
        </authorList>
    </citation>
    <scope>NUCLEOTIDE SEQUENCE [LARGE SCALE GENOMIC DNA]</scope>
    <source>
        <strain evidence="4">W744_W776</strain>
    </source>
</reference>
<feature type="domain" description="Ig-like" evidence="3">
    <location>
        <begin position="76"/>
        <end position="166"/>
    </location>
</feature>
<dbReference type="CDD" id="cd00096">
    <property type="entry name" value="Ig"/>
    <property type="match status" value="1"/>
</dbReference>
<name>A0AAV6V8I5_9ARAC</name>
<dbReference type="GO" id="GO:0032589">
    <property type="term" value="C:neuron projection membrane"/>
    <property type="evidence" value="ECO:0007669"/>
    <property type="project" value="TreeGrafter"/>
</dbReference>
<dbReference type="PANTHER" id="PTHR23279:SF36">
    <property type="entry name" value="DEFECTIVE PROBOSCIS EXTENSION RESPONSE 9, ISOFORM A"/>
    <property type="match status" value="1"/>
</dbReference>
<feature type="domain" description="Ig-like" evidence="3">
    <location>
        <begin position="169"/>
        <end position="274"/>
    </location>
</feature>
<dbReference type="InterPro" id="IPR007110">
    <property type="entry name" value="Ig-like_dom"/>
</dbReference>
<keyword evidence="2" id="KW-0732">Signal</keyword>
<dbReference type="SMART" id="SM00406">
    <property type="entry name" value="IGv"/>
    <property type="match status" value="2"/>
</dbReference>
<gene>
    <name evidence="4" type="ORF">JTE90_015177</name>
</gene>
<dbReference type="PROSITE" id="PS50835">
    <property type="entry name" value="IG_LIKE"/>
    <property type="match status" value="2"/>
</dbReference>
<organism evidence="4 5">
    <name type="scientific">Oedothorax gibbosus</name>
    <dbReference type="NCBI Taxonomy" id="931172"/>
    <lineage>
        <taxon>Eukaryota</taxon>
        <taxon>Metazoa</taxon>
        <taxon>Ecdysozoa</taxon>
        <taxon>Arthropoda</taxon>
        <taxon>Chelicerata</taxon>
        <taxon>Arachnida</taxon>
        <taxon>Araneae</taxon>
        <taxon>Araneomorphae</taxon>
        <taxon>Entelegynae</taxon>
        <taxon>Araneoidea</taxon>
        <taxon>Linyphiidae</taxon>
        <taxon>Erigoninae</taxon>
        <taxon>Oedothorax</taxon>
    </lineage>
</organism>
<dbReference type="GO" id="GO:0050808">
    <property type="term" value="P:synapse organization"/>
    <property type="evidence" value="ECO:0007669"/>
    <property type="project" value="TreeGrafter"/>
</dbReference>
<dbReference type="InterPro" id="IPR013783">
    <property type="entry name" value="Ig-like_fold"/>
</dbReference>
<evidence type="ECO:0000313" key="4">
    <source>
        <dbReference type="EMBL" id="KAG8192542.1"/>
    </source>
</evidence>
<keyword evidence="1" id="KW-0472">Membrane</keyword>
<dbReference type="SMART" id="SM00409">
    <property type="entry name" value="IG"/>
    <property type="match status" value="2"/>
</dbReference>
<dbReference type="Gene3D" id="2.60.40.10">
    <property type="entry name" value="Immunoglobulins"/>
    <property type="match status" value="2"/>
</dbReference>
<dbReference type="Pfam" id="PF07686">
    <property type="entry name" value="V-set"/>
    <property type="match status" value="1"/>
</dbReference>
<feature type="transmembrane region" description="Helical" evidence="1">
    <location>
        <begin position="301"/>
        <end position="320"/>
    </location>
</feature>
<dbReference type="EMBL" id="JAFNEN010000138">
    <property type="protein sequence ID" value="KAG8192542.1"/>
    <property type="molecule type" value="Genomic_DNA"/>
</dbReference>
<dbReference type="InterPro" id="IPR003598">
    <property type="entry name" value="Ig_sub2"/>
</dbReference>
<dbReference type="SUPFAM" id="SSF48726">
    <property type="entry name" value="Immunoglobulin"/>
    <property type="match status" value="2"/>
</dbReference>
<evidence type="ECO:0000259" key="3">
    <source>
        <dbReference type="PROSITE" id="PS50835"/>
    </source>
</evidence>
<sequence length="322" mass="36095">MMNLPRASAMLRLVICLVMVSMLNSHGMHTDWSTILSGSDPNGEHLLTRTERSFGGNKIEPPSRPNSYWDDPHYRPYFDNSTEKNVTAQLGKTAYLHCRIRQLGDRTVGAVSWVRQRDLHILTVGKYTYTSDQRFTSIHLENSEIWTLEIKYTLKKDAGVYECQVSTEPKMSLSISLNVVVSRAHIPEGPNLYIQSGSTINLTCIITESTSPPVFVFWFHDDRMINYDSSRGGIRVTTENGPTTVSRLRIQNARPTDSGNYSCQPSYADPANITVHVLNGEKPAAMQHGRSSIGAPLPNSIQFLSAIASCFFFTSIVSFVRR</sequence>
<keyword evidence="5" id="KW-1185">Reference proteome</keyword>
<protein>
    <recommendedName>
        <fullName evidence="3">Ig-like domain-containing protein</fullName>
    </recommendedName>
</protein>
<proteinExistence type="predicted"/>
<dbReference type="InterPro" id="IPR037448">
    <property type="entry name" value="Zig-8"/>
</dbReference>
<evidence type="ECO:0000256" key="1">
    <source>
        <dbReference type="SAM" id="Phobius"/>
    </source>
</evidence>
<comment type="caution">
    <text evidence="4">The sequence shown here is derived from an EMBL/GenBank/DDBJ whole genome shotgun (WGS) entry which is preliminary data.</text>
</comment>
<dbReference type="FunFam" id="2.60.40.10:FF:000533">
    <property type="entry name" value="Uncharacterized protein, isoform A"/>
    <property type="match status" value="1"/>
</dbReference>
<accession>A0AAV6V8I5</accession>
<evidence type="ECO:0000313" key="5">
    <source>
        <dbReference type="Proteomes" id="UP000827092"/>
    </source>
</evidence>